<dbReference type="InterPro" id="IPR006657">
    <property type="entry name" value="MoPterin_dinucl-bd_dom"/>
</dbReference>
<evidence type="ECO:0000256" key="2">
    <source>
        <dbReference type="ARBA" id="ARBA00022723"/>
    </source>
</evidence>
<reference evidence="6 7" key="1">
    <citation type="submission" date="2019-02" db="EMBL/GenBank/DDBJ databases">
        <title>Halieaceae_genomes.</title>
        <authorList>
            <person name="Li S.-H."/>
        </authorList>
    </citation>
    <scope>NUCLEOTIDE SEQUENCE [LARGE SCALE GENOMIC DNA]</scope>
    <source>
        <strain evidence="6 7">JH123</strain>
    </source>
</reference>
<dbReference type="Pfam" id="PF01568">
    <property type="entry name" value="Molydop_binding"/>
    <property type="match status" value="1"/>
</dbReference>
<sequence length="706" mass="77347">MTIASTKTHHRVCHLCEAMCGLVIKTQGEKVVDIRGDKADPLSRGHVCPKAVALQDIHEDPDRLRKPLKRVRSVAGVYEHVEIEWDEALDLVASALSDTIERHGVDAIGAYFGNPSVHNYGMLTHQRNLFRHIRTRNRFSATSVDQLPHHLVSMWLYGHMLLSPIPDIDRTHYFLMLGANPLASNGSIWTVPDVRKRIKDLTARGGKLVVIDPRKTETAELATEHHFIRPGTDAAFLLGLIHVLFRDNLTDLGKLAGVVDGIAEIRDAVSALNPEWAAAATGIEAHDITRIAHDLATAEAGICYGRMGVSTQAYGTLCQWAIQVINVITGNLDKPGGSLFTAPAMDQVMNSSPGGFGRFRSRGRDLPEFNYELPSAALADEIRTPGNGQIKLMFTGAGNPVLSTPNGRAVDEALEQVEFMVSLDPALNETTRHADVILPPTSPLEHDHYDIAFHNLAVRNTARYSQAVFDKPEGALHDWEIFAELGDRLADRLGVESTPRVPPHKIVDAALKAGPYGKDSRWDLSIDKLLDNPSGIDLGELQPSCPDRLQTADKRIPLAIPEALSDIRRLISGMEIQAEGYRLIGRRHVRDNNSWMHNHRRLVKGPGRCNLLMHPEDVAKEGWKAGMTVTIKSRVGSISAELMPSTEVMPGVISLPHGYGHGLNGTRSEIANTHAGVSCNDITDEQFLDELSGNAAVNGVPVELHA</sequence>
<evidence type="ECO:0000256" key="4">
    <source>
        <dbReference type="ARBA" id="ARBA00023014"/>
    </source>
</evidence>
<dbReference type="Proteomes" id="UP001317963">
    <property type="component" value="Chromosome"/>
</dbReference>
<dbReference type="PANTHER" id="PTHR43742:SF2">
    <property type="entry name" value="ASSIMILATORY NITRATE REDUCTASE CATALYTIC SUBUNIT"/>
    <property type="match status" value="1"/>
</dbReference>
<evidence type="ECO:0000259" key="5">
    <source>
        <dbReference type="PROSITE" id="PS51669"/>
    </source>
</evidence>
<keyword evidence="4" id="KW-0411">Iron-sulfur</keyword>
<dbReference type="InterPro" id="IPR009010">
    <property type="entry name" value="Asp_de-COase-like_dom_sf"/>
</dbReference>
<dbReference type="Gene3D" id="2.40.40.20">
    <property type="match status" value="1"/>
</dbReference>
<dbReference type="Gene3D" id="3.40.50.740">
    <property type="match status" value="1"/>
</dbReference>
<dbReference type="InterPro" id="IPR006656">
    <property type="entry name" value="Mopterin_OxRdtase"/>
</dbReference>
<dbReference type="SUPFAM" id="SSF50692">
    <property type="entry name" value="ADC-like"/>
    <property type="match status" value="1"/>
</dbReference>
<dbReference type="InterPro" id="IPR050612">
    <property type="entry name" value="Prok_Mopterin_Oxidored"/>
</dbReference>
<comment type="similarity">
    <text evidence="1">Belongs to the prokaryotic molybdopterin-containing oxidoreductase family.</text>
</comment>
<dbReference type="SUPFAM" id="SSF53706">
    <property type="entry name" value="Formate dehydrogenase/DMSO reductase, domains 1-3"/>
    <property type="match status" value="1"/>
</dbReference>
<organism evidence="6 7">
    <name type="scientific">Candidatus Paraluminiphilus aquimaris</name>
    <dbReference type="NCBI Taxonomy" id="2518994"/>
    <lineage>
        <taxon>Bacteria</taxon>
        <taxon>Pseudomonadati</taxon>
        <taxon>Pseudomonadota</taxon>
        <taxon>Gammaproteobacteria</taxon>
        <taxon>Cellvibrionales</taxon>
        <taxon>Halieaceae</taxon>
        <taxon>Candidatus Paraluminiphilus</taxon>
    </lineage>
</organism>
<name>A0ABY6Q890_9GAMM</name>
<evidence type="ECO:0000313" key="7">
    <source>
        <dbReference type="Proteomes" id="UP001317963"/>
    </source>
</evidence>
<feature type="domain" description="4Fe-4S Mo/W bis-MGD-type" evidence="5">
    <location>
        <begin position="6"/>
        <end position="62"/>
    </location>
</feature>
<dbReference type="PROSITE" id="PS51669">
    <property type="entry name" value="4FE4S_MOW_BIS_MGD"/>
    <property type="match status" value="1"/>
</dbReference>
<proteinExistence type="inferred from homology"/>
<dbReference type="Pfam" id="PF04879">
    <property type="entry name" value="Molybdop_Fe4S4"/>
    <property type="match status" value="1"/>
</dbReference>
<protein>
    <submittedName>
        <fullName evidence="6">Molybdopterin oxidoreductase family protein</fullName>
    </submittedName>
</protein>
<dbReference type="InterPro" id="IPR006963">
    <property type="entry name" value="Mopterin_OxRdtase_4Fe-4S_dom"/>
</dbReference>
<dbReference type="Gene3D" id="3.40.228.10">
    <property type="entry name" value="Dimethylsulfoxide Reductase, domain 2"/>
    <property type="match status" value="1"/>
</dbReference>
<dbReference type="RefSeq" id="WP_279241977.1">
    <property type="nucleotide sequence ID" value="NZ_CP036501.1"/>
</dbReference>
<keyword evidence="3" id="KW-0408">Iron</keyword>
<dbReference type="PANTHER" id="PTHR43742">
    <property type="entry name" value="TRIMETHYLAMINE-N-OXIDE REDUCTASE"/>
    <property type="match status" value="1"/>
</dbReference>
<dbReference type="EMBL" id="CP036501">
    <property type="protein sequence ID" value="UZP75492.1"/>
    <property type="molecule type" value="Genomic_DNA"/>
</dbReference>
<dbReference type="Gene3D" id="2.20.25.90">
    <property type="entry name" value="ADC-like domains"/>
    <property type="match status" value="1"/>
</dbReference>
<dbReference type="Pfam" id="PF00384">
    <property type="entry name" value="Molybdopterin"/>
    <property type="match status" value="1"/>
</dbReference>
<accession>A0ABY6Q890</accession>
<evidence type="ECO:0000256" key="3">
    <source>
        <dbReference type="ARBA" id="ARBA00023004"/>
    </source>
</evidence>
<dbReference type="SMART" id="SM00926">
    <property type="entry name" value="Molybdop_Fe4S4"/>
    <property type="match status" value="1"/>
</dbReference>
<keyword evidence="2" id="KW-0479">Metal-binding</keyword>
<evidence type="ECO:0000256" key="1">
    <source>
        <dbReference type="ARBA" id="ARBA00010312"/>
    </source>
</evidence>
<keyword evidence="7" id="KW-1185">Reference proteome</keyword>
<evidence type="ECO:0000313" key="6">
    <source>
        <dbReference type="EMBL" id="UZP75492.1"/>
    </source>
</evidence>
<gene>
    <name evidence="6" type="ORF">E0F26_12415</name>
</gene>